<gene>
    <name evidence="3" type="ORF">I79_004270</name>
</gene>
<evidence type="ECO:0000313" key="3">
    <source>
        <dbReference type="EMBL" id="EGW07441.1"/>
    </source>
</evidence>
<sequence length="73" mass="8344">MHSSGRPAVYHKCARTIYTPAARVFVPCAYLDCIVFLIWLDDLEIQKELSKHQEGIQDHQADDDNLVGRSKKT</sequence>
<feature type="region of interest" description="Disordered" evidence="1">
    <location>
        <begin position="54"/>
        <end position="73"/>
    </location>
</feature>
<evidence type="ECO:0000256" key="1">
    <source>
        <dbReference type="SAM" id="MobiDB-lite"/>
    </source>
</evidence>
<dbReference type="AlphaFoldDB" id="G3H299"/>
<feature type="transmembrane region" description="Helical" evidence="2">
    <location>
        <begin position="21"/>
        <end position="40"/>
    </location>
</feature>
<accession>G3H299</accession>
<evidence type="ECO:0000256" key="2">
    <source>
        <dbReference type="SAM" id="Phobius"/>
    </source>
</evidence>
<keyword evidence="2" id="KW-0472">Membrane</keyword>
<proteinExistence type="predicted"/>
<keyword evidence="2" id="KW-1133">Transmembrane helix</keyword>
<protein>
    <submittedName>
        <fullName evidence="3">Uncharacterized protein</fullName>
    </submittedName>
</protein>
<keyword evidence="2" id="KW-0812">Transmembrane</keyword>
<dbReference type="EMBL" id="JH000113">
    <property type="protein sequence ID" value="EGW07441.1"/>
    <property type="molecule type" value="Genomic_DNA"/>
</dbReference>
<name>G3H299_CRIGR</name>
<dbReference type="InParanoid" id="G3H299"/>
<reference evidence="4" key="1">
    <citation type="journal article" date="2011" name="Nat. Biotechnol.">
        <title>The genomic sequence of the Chinese hamster ovary (CHO)-K1 cell line.</title>
        <authorList>
            <person name="Xu X."/>
            <person name="Nagarajan H."/>
            <person name="Lewis N.E."/>
            <person name="Pan S."/>
            <person name="Cai Z."/>
            <person name="Liu X."/>
            <person name="Chen W."/>
            <person name="Xie M."/>
            <person name="Wang W."/>
            <person name="Hammond S."/>
            <person name="Andersen M.R."/>
            <person name="Neff N."/>
            <person name="Passarelli B."/>
            <person name="Koh W."/>
            <person name="Fan H.C."/>
            <person name="Wang J."/>
            <person name="Gui Y."/>
            <person name="Lee K.H."/>
            <person name="Betenbaugh M.J."/>
            <person name="Quake S.R."/>
            <person name="Famili I."/>
            <person name="Palsson B.O."/>
            <person name="Wang J."/>
        </authorList>
    </citation>
    <scope>NUCLEOTIDE SEQUENCE [LARGE SCALE GENOMIC DNA]</scope>
    <source>
        <strain evidence="4">CHO K1 cell line</strain>
    </source>
</reference>
<evidence type="ECO:0000313" key="4">
    <source>
        <dbReference type="Proteomes" id="UP000001075"/>
    </source>
</evidence>
<organism evidence="3 4">
    <name type="scientific">Cricetulus griseus</name>
    <name type="common">Chinese hamster</name>
    <name type="synonym">Cricetulus barabensis griseus</name>
    <dbReference type="NCBI Taxonomy" id="10029"/>
    <lineage>
        <taxon>Eukaryota</taxon>
        <taxon>Metazoa</taxon>
        <taxon>Chordata</taxon>
        <taxon>Craniata</taxon>
        <taxon>Vertebrata</taxon>
        <taxon>Euteleostomi</taxon>
        <taxon>Mammalia</taxon>
        <taxon>Eutheria</taxon>
        <taxon>Euarchontoglires</taxon>
        <taxon>Glires</taxon>
        <taxon>Rodentia</taxon>
        <taxon>Myomorpha</taxon>
        <taxon>Muroidea</taxon>
        <taxon>Cricetidae</taxon>
        <taxon>Cricetinae</taxon>
        <taxon>Cricetulus</taxon>
    </lineage>
</organism>
<dbReference type="Proteomes" id="UP000001075">
    <property type="component" value="Unassembled WGS sequence"/>
</dbReference>